<evidence type="ECO:0000256" key="1">
    <source>
        <dbReference type="SAM" id="MobiDB-lite"/>
    </source>
</evidence>
<evidence type="ECO:0000313" key="3">
    <source>
        <dbReference type="Proteomes" id="UP000807769"/>
    </source>
</evidence>
<organism evidence="2 3">
    <name type="scientific">Suillus subaureus</name>
    <dbReference type="NCBI Taxonomy" id="48587"/>
    <lineage>
        <taxon>Eukaryota</taxon>
        <taxon>Fungi</taxon>
        <taxon>Dikarya</taxon>
        <taxon>Basidiomycota</taxon>
        <taxon>Agaricomycotina</taxon>
        <taxon>Agaricomycetes</taxon>
        <taxon>Agaricomycetidae</taxon>
        <taxon>Boletales</taxon>
        <taxon>Suillineae</taxon>
        <taxon>Suillaceae</taxon>
        <taxon>Suillus</taxon>
    </lineage>
</organism>
<gene>
    <name evidence="2" type="ORF">BJ212DRAFT_1476061</name>
</gene>
<proteinExistence type="predicted"/>
<comment type="caution">
    <text evidence="2">The sequence shown here is derived from an EMBL/GenBank/DDBJ whole genome shotgun (WGS) entry which is preliminary data.</text>
</comment>
<accession>A0A9P7ELX2</accession>
<sequence length="97" mass="9884">MKGSPLSPLTVGSLSVATSPEPEAGAAAVASPQDGPSNSHMKVKPHPITKESKVDEGGKMDVAVKSAVSPSLDNVPVEIVQEDLPLEVMQDDGPVGD</sequence>
<dbReference type="AlphaFoldDB" id="A0A9P7ELX2"/>
<dbReference type="GeneID" id="64633334"/>
<protein>
    <submittedName>
        <fullName evidence="2">Uncharacterized protein</fullName>
    </submittedName>
</protein>
<feature type="region of interest" description="Disordered" evidence="1">
    <location>
        <begin position="1"/>
        <end position="57"/>
    </location>
</feature>
<evidence type="ECO:0000313" key="2">
    <source>
        <dbReference type="EMBL" id="KAG1824776.1"/>
    </source>
</evidence>
<dbReference type="RefSeq" id="XP_041198493.1">
    <property type="nucleotide sequence ID" value="XM_041339318.1"/>
</dbReference>
<dbReference type="OrthoDB" id="2668062at2759"/>
<dbReference type="Proteomes" id="UP000807769">
    <property type="component" value="Unassembled WGS sequence"/>
</dbReference>
<reference evidence="2" key="1">
    <citation type="journal article" date="2020" name="New Phytol.">
        <title>Comparative genomics reveals dynamic genome evolution in host specialist ectomycorrhizal fungi.</title>
        <authorList>
            <person name="Lofgren L.A."/>
            <person name="Nguyen N.H."/>
            <person name="Vilgalys R."/>
            <person name="Ruytinx J."/>
            <person name="Liao H.L."/>
            <person name="Branco S."/>
            <person name="Kuo A."/>
            <person name="LaButti K."/>
            <person name="Lipzen A."/>
            <person name="Andreopoulos W."/>
            <person name="Pangilinan J."/>
            <person name="Riley R."/>
            <person name="Hundley H."/>
            <person name="Na H."/>
            <person name="Barry K."/>
            <person name="Grigoriev I.V."/>
            <person name="Stajich J.E."/>
            <person name="Kennedy P.G."/>
        </authorList>
    </citation>
    <scope>NUCLEOTIDE SEQUENCE</scope>
    <source>
        <strain evidence="2">MN1</strain>
    </source>
</reference>
<name>A0A9P7ELX2_9AGAM</name>
<feature type="compositionally biased region" description="Basic and acidic residues" evidence="1">
    <location>
        <begin position="48"/>
        <end position="57"/>
    </location>
</feature>
<keyword evidence="3" id="KW-1185">Reference proteome</keyword>
<dbReference type="EMBL" id="JABBWG010000003">
    <property type="protein sequence ID" value="KAG1824776.1"/>
    <property type="molecule type" value="Genomic_DNA"/>
</dbReference>